<accession>A0A6J7LGP6</accession>
<keyword evidence="1" id="KW-0472">Membrane</keyword>
<reference evidence="2" key="1">
    <citation type="submission" date="2020-05" db="EMBL/GenBank/DDBJ databases">
        <authorList>
            <person name="Chiriac C."/>
            <person name="Salcher M."/>
            <person name="Ghai R."/>
            <person name="Kavagutti S V."/>
        </authorList>
    </citation>
    <scope>NUCLEOTIDE SEQUENCE</scope>
</reference>
<proteinExistence type="predicted"/>
<evidence type="ECO:0000313" key="2">
    <source>
        <dbReference type="EMBL" id="CAB4965933.1"/>
    </source>
</evidence>
<organism evidence="2">
    <name type="scientific">freshwater metagenome</name>
    <dbReference type="NCBI Taxonomy" id="449393"/>
    <lineage>
        <taxon>unclassified sequences</taxon>
        <taxon>metagenomes</taxon>
        <taxon>ecological metagenomes</taxon>
    </lineage>
</organism>
<dbReference type="EMBL" id="CAFBNF010000428">
    <property type="protein sequence ID" value="CAB4965933.1"/>
    <property type="molecule type" value="Genomic_DNA"/>
</dbReference>
<gene>
    <name evidence="2" type="ORF">UFOPK3773_02458</name>
</gene>
<keyword evidence="1" id="KW-0812">Transmembrane</keyword>
<protein>
    <submittedName>
        <fullName evidence="2">Unannotated protein</fullName>
    </submittedName>
</protein>
<name>A0A6J7LGP6_9ZZZZ</name>
<feature type="transmembrane region" description="Helical" evidence="1">
    <location>
        <begin position="189"/>
        <end position="210"/>
    </location>
</feature>
<keyword evidence="1" id="KW-1133">Transmembrane helix</keyword>
<sequence length="453" mass="44921">MSTLRHYALASLLLVVAAVATATTVPAANAAPAGWAPSAMRALASTDAVAASLRQSPVYNDPDAERALSPSDEVALLAEVQDAGTPIYVAVVPKSFIASAGGSADAALQSLARAVGQPGAYALIAGGTFRANSTLFPVNDLATKAVAANQGGTSYSVLSQFVASVSERAAAGGSSSDTTSGAGDGGFDLGGILVLLVGLGAVGGAVTYSVRKSRRRTAEQFAAVKGVVDEDVTSFGEQVAAFDITDRRLDDAGRSDLESAITSYQQASSAADTMTTAGQAADVTTHLEDGRFAMACVQSRLAGQPLPARRAPCFFDPRHGPSAANVNWSPPGGTQREVPACVSCYTTAAQGAIPASRQVPVGAGTQPYWQAGPSYGSYAGGYFQSYGSILPQIMVGTMLGNALFPPVVVSGGGDGGSGGDGGGFGGFGGSSGGGDFGGGGGGDFSGGSGGGDF</sequence>
<evidence type="ECO:0000256" key="1">
    <source>
        <dbReference type="SAM" id="Phobius"/>
    </source>
</evidence>
<dbReference type="AlphaFoldDB" id="A0A6J7LGP6"/>